<keyword evidence="1" id="KW-0472">Membrane</keyword>
<evidence type="ECO:0000256" key="1">
    <source>
        <dbReference type="SAM" id="Phobius"/>
    </source>
</evidence>
<reference evidence="3" key="4">
    <citation type="submission" date="2014-03" db="EMBL/GenBank/DDBJ databases">
        <title>Genome Sequence of the Tsetse Fly (Glossina morsitans): Vector of African Trypanosomiasis.</title>
        <authorList>
            <person name="Lawson D."/>
        </authorList>
    </citation>
    <scope>NUCLEOTIDE SEQUENCE [LARGE SCALE GENOMIC DNA]</scope>
    <source>
        <strain evidence="3">Yale</strain>
    </source>
</reference>
<dbReference type="EMBL" id="EZ424449">
    <property type="protein sequence ID" value="ADD20725.1"/>
    <property type="molecule type" value="mRNA"/>
</dbReference>
<keyword evidence="1" id="KW-0812">Transmembrane</keyword>
<evidence type="ECO:0000313" key="2">
    <source>
        <dbReference type="EMBL" id="ADD20725.1"/>
    </source>
</evidence>
<reference evidence="2" key="2">
    <citation type="submission" date="2010-01" db="EMBL/GenBank/DDBJ databases">
        <authorList>
            <consortium name="International Glossina Genome Initiative"/>
            <person name="da Silva J."/>
            <person name="Ribeiro J.M.C."/>
            <person name="Abbeele J.V."/>
            <person name="Attardo G."/>
            <person name="Hao Z."/>
            <person name="Haines L.R."/>
            <person name="Soares M.B."/>
            <person name="Berriman M."/>
            <person name="Aksoy S."/>
            <person name="Lehane M.J."/>
        </authorList>
    </citation>
    <scope>NUCLEOTIDE SEQUENCE</scope>
    <source>
        <tissue evidence="2">Salivary gland</tissue>
    </source>
</reference>
<evidence type="ECO:0000313" key="3">
    <source>
        <dbReference type="EnsemblMetazoa" id="GMOY012270-PA"/>
    </source>
</evidence>
<dbReference type="EMBL" id="CCAG010016514">
    <property type="status" value="NOT_ANNOTATED_CDS"/>
    <property type="molecule type" value="Genomic_DNA"/>
</dbReference>
<accession>D3TSP7</accession>
<dbReference type="AlphaFoldDB" id="D3TSP7"/>
<dbReference type="EnsemblMetazoa" id="GMOY012270-RA">
    <property type="protein sequence ID" value="GMOY012270-PA"/>
    <property type="gene ID" value="GMOY012270"/>
</dbReference>
<organism evidence="2">
    <name type="scientific">Glossina morsitans morsitans</name>
    <name type="common">Savannah tsetse fly</name>
    <dbReference type="NCBI Taxonomy" id="37546"/>
    <lineage>
        <taxon>Eukaryota</taxon>
        <taxon>Metazoa</taxon>
        <taxon>Ecdysozoa</taxon>
        <taxon>Arthropoda</taxon>
        <taxon>Hexapoda</taxon>
        <taxon>Insecta</taxon>
        <taxon>Pterygota</taxon>
        <taxon>Neoptera</taxon>
        <taxon>Endopterygota</taxon>
        <taxon>Diptera</taxon>
        <taxon>Brachycera</taxon>
        <taxon>Muscomorpha</taxon>
        <taxon>Hippoboscoidea</taxon>
        <taxon>Glossinidae</taxon>
        <taxon>Glossina</taxon>
    </lineage>
</organism>
<reference evidence="3" key="5">
    <citation type="submission" date="2016-10" db="UniProtKB">
        <authorList>
            <consortium name="VectorBase"/>
        </authorList>
    </citation>
    <scope>IDENTIFICATION</scope>
    <source>
        <strain evidence="3">Yale</strain>
    </source>
</reference>
<sequence length="77" mass="9535">MYINLYIFYYSYVCLYACANKCILIHIYTVHKKIIANRVRKKKFFIKQQFLQRGFSLNFCSERKNLIYWRTSLVKYD</sequence>
<proteinExistence type="evidence at transcript level"/>
<reference evidence="3 4" key="3">
    <citation type="submission" date="2014-03" db="EMBL/GenBank/DDBJ databases">
        <title>Genome Sequence of the Tsetse Fly (Glossina morsitans): Vector of African Trypanosomiasis.</title>
        <authorList>
            <consortium name="International Glossina Genome Initiative W.H.O."/>
            <person name="Lawson D."/>
        </authorList>
    </citation>
    <scope>NUCLEOTIDE SEQUENCE [LARGE SCALE GENOMIC DNA]</scope>
    <source>
        <strain evidence="3 4">Yale</strain>
    </source>
</reference>
<dbReference type="Proteomes" id="UP000092444">
    <property type="component" value="Unassembled WGS sequence"/>
</dbReference>
<evidence type="ECO:0000313" key="4">
    <source>
        <dbReference type="Proteomes" id="UP000092444"/>
    </source>
</evidence>
<dbReference type="VEuPathDB" id="VectorBase:GMOY012270"/>
<protein>
    <submittedName>
        <fullName evidence="2 3">Hypothetical secreted peptide</fullName>
    </submittedName>
</protein>
<feature type="transmembrane region" description="Helical" evidence="1">
    <location>
        <begin position="6"/>
        <end position="30"/>
    </location>
</feature>
<keyword evidence="1" id="KW-1133">Transmembrane helix</keyword>
<reference evidence="3" key="6">
    <citation type="submission" date="2021-02" db="UniProtKB">
        <authorList>
            <consortium name="EnsemblMetazoa"/>
        </authorList>
    </citation>
    <scope>IDENTIFICATION</scope>
    <source>
        <strain evidence="3">Yale</strain>
    </source>
</reference>
<reference evidence="2" key="1">
    <citation type="journal article" date="2010" name="BMC Genomics">
        <title>An insight into the sialome of Glossina morsitans morsitans.</title>
        <authorList>
            <person name="Alves-Silva J."/>
            <person name="Ribeiro J.M."/>
            <person name="Van Den Abbeele J."/>
            <person name="Attardo G."/>
            <person name="Hao Z."/>
            <person name="Haines L.R."/>
            <person name="Soares M.B."/>
            <person name="Berriman M."/>
            <person name="Aksoy S."/>
            <person name="Lehane M.J."/>
        </authorList>
    </citation>
    <scope>NUCLEOTIDE SEQUENCE</scope>
    <source>
        <tissue evidence="2">Salivary gland</tissue>
    </source>
</reference>
<name>D3TSP7_GLOMM</name>
<keyword evidence="4" id="KW-1185">Reference proteome</keyword>